<protein>
    <submittedName>
        <fullName evidence="2">Uncharacterized protein</fullName>
    </submittedName>
</protein>
<keyword evidence="1" id="KW-0472">Membrane</keyword>
<dbReference type="RefSeq" id="WP_219874401.1">
    <property type="nucleotide sequence ID" value="NZ_JAHZIJ010000020.1"/>
</dbReference>
<proteinExistence type="predicted"/>
<evidence type="ECO:0000313" key="2">
    <source>
        <dbReference type="EMBL" id="MBW7477156.1"/>
    </source>
</evidence>
<evidence type="ECO:0000313" key="3">
    <source>
        <dbReference type="Proteomes" id="UP000812277"/>
    </source>
</evidence>
<dbReference type="EMBL" id="JAHZIJ010000020">
    <property type="protein sequence ID" value="MBW7477156.1"/>
    <property type="molecule type" value="Genomic_DNA"/>
</dbReference>
<evidence type="ECO:0000256" key="1">
    <source>
        <dbReference type="SAM" id="Phobius"/>
    </source>
</evidence>
<feature type="transmembrane region" description="Helical" evidence="1">
    <location>
        <begin position="12"/>
        <end position="32"/>
    </location>
</feature>
<feature type="transmembrane region" description="Helical" evidence="1">
    <location>
        <begin position="78"/>
        <end position="98"/>
    </location>
</feature>
<reference evidence="2 3" key="1">
    <citation type="submission" date="2021-07" db="EMBL/GenBank/DDBJ databases">
        <title>Paenibacillus radiodurans sp. nov., isolated from the southeastern edge of Tengger Desert.</title>
        <authorList>
            <person name="Zhang G."/>
        </authorList>
    </citation>
    <scope>NUCLEOTIDE SEQUENCE [LARGE SCALE GENOMIC DNA]</scope>
    <source>
        <strain evidence="2 3">DT7-4</strain>
    </source>
</reference>
<dbReference type="Proteomes" id="UP000812277">
    <property type="component" value="Unassembled WGS sequence"/>
</dbReference>
<comment type="caution">
    <text evidence="2">The sequence shown here is derived from an EMBL/GenBank/DDBJ whole genome shotgun (WGS) entry which is preliminary data.</text>
</comment>
<accession>A0ABS7DC10</accession>
<keyword evidence="3" id="KW-1185">Reference proteome</keyword>
<keyword evidence="1" id="KW-0812">Transmembrane</keyword>
<sequence>MDKLYARSLKTIVWVIVFLLSLHTYAQLMFIAKVEVPENSPNVSEKYDVMISYAAKQRDGAYSLFLGSILSDKFHSIYHLYLLILSAVLLYPCIAIRLKHLLLDPIKYTSNFVIPSVRHQS</sequence>
<gene>
    <name evidence="2" type="ORF">K0T92_20785</name>
</gene>
<organism evidence="2 3">
    <name type="scientific">Paenibacillus oenotherae</name>
    <dbReference type="NCBI Taxonomy" id="1435645"/>
    <lineage>
        <taxon>Bacteria</taxon>
        <taxon>Bacillati</taxon>
        <taxon>Bacillota</taxon>
        <taxon>Bacilli</taxon>
        <taxon>Bacillales</taxon>
        <taxon>Paenibacillaceae</taxon>
        <taxon>Paenibacillus</taxon>
    </lineage>
</organism>
<name>A0ABS7DC10_9BACL</name>
<keyword evidence="1" id="KW-1133">Transmembrane helix</keyword>